<evidence type="ECO:0000256" key="1">
    <source>
        <dbReference type="SAM" id="MobiDB-lite"/>
    </source>
</evidence>
<feature type="region of interest" description="Disordered" evidence="1">
    <location>
        <begin position="101"/>
        <end position="121"/>
    </location>
</feature>
<dbReference type="KEGG" id="sfh:SFHH103_06086"/>
<sequence>MGLPTMAGSRGLTEIIATRKKRTIRSLLLRHSRVRPSVATFRDGLPMNISLCQHMRMFYLVVLRRLMLALALLGIVLGPMSVSTAASAMAASSDMQMAAMPGMDSADEMPRCPDEQPSPQKNPCGSACPLALLCTSIILAHDHSNESWPVNLTSRGLSHRFLQESQLPSAIVEPPARPPKA</sequence>
<name>G9AHL4_SINF1</name>
<dbReference type="Proteomes" id="UP000007735">
    <property type="component" value="Plasmid pSfHH103e"/>
</dbReference>
<organism evidence="2 3">
    <name type="scientific">Sinorhizobium fredii (strain HH103)</name>
    <dbReference type="NCBI Taxonomy" id="1117943"/>
    <lineage>
        <taxon>Bacteria</taxon>
        <taxon>Pseudomonadati</taxon>
        <taxon>Pseudomonadota</taxon>
        <taxon>Alphaproteobacteria</taxon>
        <taxon>Hyphomicrobiales</taxon>
        <taxon>Rhizobiaceae</taxon>
        <taxon>Sinorhizobium/Ensifer group</taxon>
        <taxon>Sinorhizobium</taxon>
    </lineage>
</organism>
<dbReference type="RefSeq" id="WP_014332197.1">
    <property type="nucleotide sequence ID" value="NC_016815.1"/>
</dbReference>
<accession>G9AHL4</accession>
<evidence type="ECO:0000313" key="3">
    <source>
        <dbReference type="Proteomes" id="UP000007735"/>
    </source>
</evidence>
<dbReference type="AlphaFoldDB" id="G9AHL4"/>
<dbReference type="HOGENOM" id="CLU_130406_0_0_5"/>
<dbReference type="EMBL" id="HE616899">
    <property type="protein sequence ID" value="CCF00546.1"/>
    <property type="molecule type" value="Genomic_DNA"/>
</dbReference>
<evidence type="ECO:0000313" key="2">
    <source>
        <dbReference type="EMBL" id="CCF00546.1"/>
    </source>
</evidence>
<keyword evidence="2" id="KW-0614">Plasmid</keyword>
<gene>
    <name evidence="2" type="ordered locus">SFHH103_06086</name>
</gene>
<dbReference type="PATRIC" id="fig|380.5.peg.5650"/>
<proteinExistence type="predicted"/>
<geneLocation type="plasmid" evidence="2 3">
    <name>pSfHH103e</name>
</geneLocation>
<protein>
    <submittedName>
        <fullName evidence="2">Uncharacterized protein</fullName>
    </submittedName>
</protein>
<reference evidence="2 3" key="1">
    <citation type="journal article" date="2012" name="J. Bacteriol.">
        <title>Genome sequence of the soybean symbiont Sinorhizobium fredii HH103.</title>
        <authorList>
            <person name="Weidner S."/>
            <person name="Becker A."/>
            <person name="Bonilla I."/>
            <person name="Jaenicke S."/>
            <person name="Lloret J."/>
            <person name="Margaret I."/>
            <person name="Puhler A."/>
            <person name="Ruiz-Sainz J.E."/>
            <person name="Schneiker-Bekel S."/>
            <person name="Szczepanowski R."/>
            <person name="Vinardell J.M."/>
            <person name="Zehner S."/>
            <person name="Gottfert M."/>
        </authorList>
    </citation>
    <scope>NUCLEOTIDE SEQUENCE [LARGE SCALE GENOMIC DNA]</scope>
    <source>
        <strain evidence="2 3">HH103</strain>
        <plasmid evidence="3">pSfHH103e</plasmid>
    </source>
</reference>